<accession>A0A402CWK9</accession>
<gene>
    <name evidence="1" type="ORF">CCAX7_62400</name>
</gene>
<dbReference type="EMBL" id="AP025739">
    <property type="protein sequence ID" value="BDI34189.1"/>
    <property type="molecule type" value="Genomic_DNA"/>
</dbReference>
<evidence type="ECO:0000313" key="1">
    <source>
        <dbReference type="EMBL" id="BDI34189.1"/>
    </source>
</evidence>
<organism evidence="1 2">
    <name type="scientific">Capsulimonas corticalis</name>
    <dbReference type="NCBI Taxonomy" id="2219043"/>
    <lineage>
        <taxon>Bacteria</taxon>
        <taxon>Bacillati</taxon>
        <taxon>Armatimonadota</taxon>
        <taxon>Armatimonadia</taxon>
        <taxon>Capsulimonadales</taxon>
        <taxon>Capsulimonadaceae</taxon>
        <taxon>Capsulimonas</taxon>
    </lineage>
</organism>
<reference evidence="1 2" key="1">
    <citation type="journal article" date="2019" name="Int. J. Syst. Evol. Microbiol.">
        <title>Capsulimonas corticalis gen. nov., sp. nov., an aerobic capsulated bacterium, of a novel bacterial order, Capsulimonadales ord. nov., of the class Armatimonadia of the phylum Armatimonadetes.</title>
        <authorList>
            <person name="Li J."/>
            <person name="Kudo C."/>
            <person name="Tonouchi A."/>
        </authorList>
    </citation>
    <scope>NUCLEOTIDE SEQUENCE [LARGE SCALE GENOMIC DNA]</scope>
    <source>
        <strain evidence="1 2">AX-7</strain>
    </source>
</reference>
<proteinExistence type="predicted"/>
<dbReference type="KEGG" id="ccot:CCAX7_62400"/>
<keyword evidence="2" id="KW-1185">Reference proteome</keyword>
<dbReference type="Proteomes" id="UP000287394">
    <property type="component" value="Chromosome"/>
</dbReference>
<sequence length="60" mass="6771">MTNRDSPVLRLVIIDIYSERQHIEAAWTVWYPAAGSLQTFPRMTDHFNKCAFCGVGGANN</sequence>
<evidence type="ECO:0000313" key="2">
    <source>
        <dbReference type="Proteomes" id="UP000287394"/>
    </source>
</evidence>
<dbReference type="AlphaFoldDB" id="A0A402CWK9"/>
<name>A0A402CWK9_9BACT</name>
<protein>
    <submittedName>
        <fullName evidence="1">Uncharacterized protein</fullName>
    </submittedName>
</protein>